<keyword evidence="5" id="KW-0813">Transport</keyword>
<protein>
    <recommendedName>
        <fullName evidence="5">Nuclear pore protein</fullName>
    </recommendedName>
</protein>
<dbReference type="PANTHER" id="PTHR11225">
    <property type="entry name" value="NUCLEAR PORE COMPLEX PROTEIN NUP93 NUCLEOPORIN NUP93 DEAD EYE PROTEIN"/>
    <property type="match status" value="1"/>
</dbReference>
<evidence type="ECO:0000256" key="1">
    <source>
        <dbReference type="ARBA" id="ARBA00004567"/>
    </source>
</evidence>
<evidence type="ECO:0000256" key="3">
    <source>
        <dbReference type="ARBA" id="ARBA00023132"/>
    </source>
</evidence>
<dbReference type="GO" id="GO:0017056">
    <property type="term" value="F:structural constituent of nuclear pore"/>
    <property type="evidence" value="ECO:0007669"/>
    <property type="project" value="InterPro"/>
</dbReference>
<keyword evidence="5" id="KW-0509">mRNA transport</keyword>
<dbReference type="Pfam" id="PF04097">
    <property type="entry name" value="Nic96"/>
    <property type="match status" value="2"/>
</dbReference>
<dbReference type="OrthoDB" id="1918363at2759"/>
<proteinExistence type="inferred from homology"/>
<dbReference type="EMBL" id="CAJFCJ010000007">
    <property type="protein sequence ID" value="CAD5117218.1"/>
    <property type="molecule type" value="Genomic_DNA"/>
</dbReference>
<keyword evidence="3 5" id="KW-0906">Nuclear pore complex</keyword>
<sequence>MEVDDFADLANAAQQLTAGMTPVGQLPRVERTLFQIRDAAERLASKTTQVEQESKVKASLLLGSKGFDLQTMSQKLSNISSAKTFEPLEPVHETDIESFLKNERENALLSAIEHSRRRTAEEVEKNHWECLESEWEREKQKLLNALVSGQEALELPSQDITAADYTLSHARSSMNQNELLYAKQIELYNKNTLNRILDNDLVKKLEKAGSQMNDNSIETLWRMVRIVTAISIPSEANALAFRNGFKFQSEFIRRCLNLLEEQYATYLENIVNSNMYSAQRGGIPGTLNTVKSFLKVRLRDQFTASLVERTTDGNPVWPAIFYCLRSGDIDGAIEVASSTLKGIGDIANCLKEYKNGLGTESLAKLQIEYARSVKDSKDPFKRIVYCVIGRCDTHDDHSEVCEKIDDYLWLKLSQCLQTPSDKHDLSLNKLQYRLSVEFGENHFNAQNNPFLYFQVLFLTGQFEAAIEILARHEKFRCHAVHVAIALAQTGCLAVPKLMQGQLLSREASDEKPMYRLNLARLICLYTKSFESVEPLQALEYFFLLRKYQNANGESWFVTYVSELVTETREFNLLLGSFGSDGRRMAGAIDKFGVDSQQMIETVARKTEENGNIEEAVFLYDLAGNTDLVVNLLNQLLVPVVRIQPPATEDYTKCTQVLNELQILPINVDAVGQKLKLFTNYSDEIRKVIPDVLIAAMQMLLAQYKLAKEQSTASLLMKSRRTREEAGLEEHLKDLKIRAKALITYAGSLPYRLPGNTNAKLLQMEVLMN</sequence>
<dbReference type="InterPro" id="IPR007231">
    <property type="entry name" value="Nucleoporin_int_Nup93/Nic96"/>
</dbReference>
<keyword evidence="4 5" id="KW-0539">Nucleus</keyword>
<dbReference type="GO" id="GO:0005643">
    <property type="term" value="C:nuclear pore"/>
    <property type="evidence" value="ECO:0007669"/>
    <property type="project" value="UniProtKB-SubCell"/>
</dbReference>
<evidence type="ECO:0000256" key="2">
    <source>
        <dbReference type="ARBA" id="ARBA00010186"/>
    </source>
</evidence>
<comment type="subcellular location">
    <subcellularLocation>
        <location evidence="1 5">Nucleus</location>
        <location evidence="1 5">Nuclear pore complex</location>
    </subcellularLocation>
</comment>
<keyword evidence="5" id="KW-0472">Membrane</keyword>
<keyword evidence="7" id="KW-1185">Reference proteome</keyword>
<dbReference type="PANTHER" id="PTHR11225:SF4">
    <property type="entry name" value="NUCLEAR PORE COMPLEX PROTEIN NUP93"/>
    <property type="match status" value="1"/>
</dbReference>
<evidence type="ECO:0000313" key="6">
    <source>
        <dbReference type="EMBL" id="CAD5117218.1"/>
    </source>
</evidence>
<reference evidence="6 7" key="1">
    <citation type="submission" date="2020-08" db="EMBL/GenBank/DDBJ databases">
        <authorList>
            <person name="Hejnol A."/>
        </authorList>
    </citation>
    <scope>NUCLEOTIDE SEQUENCE [LARGE SCALE GENOMIC DNA]</scope>
</reference>
<dbReference type="GO" id="GO:0006606">
    <property type="term" value="P:protein import into nucleus"/>
    <property type="evidence" value="ECO:0007669"/>
    <property type="project" value="TreeGrafter"/>
</dbReference>
<keyword evidence="5" id="KW-0811">Translocation</keyword>
<dbReference type="GO" id="GO:0016973">
    <property type="term" value="P:poly(A)+ mRNA export from nucleus"/>
    <property type="evidence" value="ECO:0007669"/>
    <property type="project" value="TreeGrafter"/>
</dbReference>
<evidence type="ECO:0000256" key="4">
    <source>
        <dbReference type="ARBA" id="ARBA00023242"/>
    </source>
</evidence>
<organism evidence="6 7">
    <name type="scientific">Dimorphilus gyrociliatus</name>
    <dbReference type="NCBI Taxonomy" id="2664684"/>
    <lineage>
        <taxon>Eukaryota</taxon>
        <taxon>Metazoa</taxon>
        <taxon>Spiralia</taxon>
        <taxon>Lophotrochozoa</taxon>
        <taxon>Annelida</taxon>
        <taxon>Polychaeta</taxon>
        <taxon>Polychaeta incertae sedis</taxon>
        <taxon>Dinophilidae</taxon>
        <taxon>Dimorphilus</taxon>
    </lineage>
</organism>
<keyword evidence="5" id="KW-0653">Protein transport</keyword>
<dbReference type="AlphaFoldDB" id="A0A7I8VP27"/>
<comment type="caution">
    <text evidence="6">The sequence shown here is derived from an EMBL/GenBank/DDBJ whole genome shotgun (WGS) entry which is preliminary data.</text>
</comment>
<evidence type="ECO:0000256" key="5">
    <source>
        <dbReference type="RuleBase" id="RU364035"/>
    </source>
</evidence>
<evidence type="ECO:0000313" key="7">
    <source>
        <dbReference type="Proteomes" id="UP000549394"/>
    </source>
</evidence>
<name>A0A7I8VP27_9ANNE</name>
<comment type="similarity">
    <text evidence="2 5">Belongs to the nucleoporin interacting component (NIC) family.</text>
</comment>
<gene>
    <name evidence="6" type="ORF">DGYR_LOCUS5769</name>
</gene>
<accession>A0A7I8VP27</accession>
<dbReference type="Proteomes" id="UP000549394">
    <property type="component" value="Unassembled WGS sequence"/>
</dbReference>